<organism evidence="2">
    <name type="scientific">viral metagenome</name>
    <dbReference type="NCBI Taxonomy" id="1070528"/>
    <lineage>
        <taxon>unclassified sequences</taxon>
        <taxon>metagenomes</taxon>
        <taxon>organismal metagenomes</taxon>
    </lineage>
</organism>
<protein>
    <submittedName>
        <fullName evidence="2">Uncharacterized protein</fullName>
    </submittedName>
</protein>
<evidence type="ECO:0000313" key="1">
    <source>
        <dbReference type="EMBL" id="QJA66619.1"/>
    </source>
</evidence>
<dbReference type="EMBL" id="MT142321">
    <property type="protein sequence ID" value="QJA78141.1"/>
    <property type="molecule type" value="Genomic_DNA"/>
</dbReference>
<gene>
    <name evidence="2" type="ORF">MM415A01130_0033</name>
    <name evidence="1" type="ORF">MM415B00340_0003</name>
</gene>
<proteinExistence type="predicted"/>
<dbReference type="AlphaFoldDB" id="A0A6M3K8W0"/>
<accession>A0A6M3K8W0</accession>
<reference evidence="2" key="1">
    <citation type="submission" date="2020-03" db="EMBL/GenBank/DDBJ databases">
        <title>The deep terrestrial virosphere.</title>
        <authorList>
            <person name="Holmfeldt K."/>
            <person name="Nilsson E."/>
            <person name="Simone D."/>
            <person name="Lopez-Fernandez M."/>
            <person name="Wu X."/>
            <person name="de Brujin I."/>
            <person name="Lundin D."/>
            <person name="Andersson A."/>
            <person name="Bertilsson S."/>
            <person name="Dopson M."/>
        </authorList>
    </citation>
    <scope>NUCLEOTIDE SEQUENCE</scope>
    <source>
        <strain evidence="2">MM415A01130</strain>
        <strain evidence="1">MM415B00340</strain>
    </source>
</reference>
<name>A0A6M3K8W0_9ZZZZ</name>
<sequence>MKQLREALVQKGFEATPEKRQTYRQCPICGKMVKRGRCRTCASADEEMSDLSKMADWILENEQYLELDE</sequence>
<evidence type="ECO:0000313" key="2">
    <source>
        <dbReference type="EMBL" id="QJA78141.1"/>
    </source>
</evidence>
<dbReference type="EMBL" id="MT141558">
    <property type="protein sequence ID" value="QJA66619.1"/>
    <property type="molecule type" value="Genomic_DNA"/>
</dbReference>